<evidence type="ECO:0000256" key="1">
    <source>
        <dbReference type="ARBA" id="ARBA00004122"/>
    </source>
</evidence>
<dbReference type="GO" id="GO:0099078">
    <property type="term" value="C:BORC complex"/>
    <property type="evidence" value="ECO:0007669"/>
    <property type="project" value="TreeGrafter"/>
</dbReference>
<dbReference type="PANTHER" id="PTHR31634">
    <property type="entry name" value="BLOC-1-RELATED COMPLEX SUBUNIT 5"/>
    <property type="match status" value="1"/>
</dbReference>
<gene>
    <name evidence="8" type="primary">Loh12cr1</name>
</gene>
<dbReference type="PANTHER" id="PTHR31634:SF2">
    <property type="entry name" value="BLOC-1-RELATED COMPLEX SUBUNIT 5"/>
    <property type="match status" value="1"/>
</dbReference>
<comment type="similarity">
    <text evidence="2">Belongs to the BORCS5 family.</text>
</comment>
<sequence>MFLGVSRKRGAPFLSLYIRLRACSVITNFPLVCGEKSSWSHGARKCGKMGGGRKCDCLWCQETQQDCGPWQQETWLIVAPGWQEMWLLWSVAAAGHMVAVGSFWPASEEMDLSVGALFGSMQERQKRFARYAEQIQKVQEMSAILRRVQLGIDQTLPLMERLNSLLPESERLEPFSMKPERL</sequence>
<evidence type="ECO:0000256" key="4">
    <source>
        <dbReference type="ARBA" id="ARBA00023136"/>
    </source>
</evidence>
<dbReference type="RefSeq" id="XP_012880571.1">
    <property type="nucleotide sequence ID" value="XM_013025117.1"/>
</dbReference>
<dbReference type="InterPro" id="IPR018780">
    <property type="entry name" value="TBORCS5"/>
</dbReference>
<dbReference type="Proteomes" id="UP000081671">
    <property type="component" value="Unplaced"/>
</dbReference>
<keyword evidence="7" id="KW-1185">Reference proteome</keyword>
<proteinExistence type="inferred from homology"/>
<dbReference type="GO" id="GO:0032418">
    <property type="term" value="P:lysosome localization"/>
    <property type="evidence" value="ECO:0007669"/>
    <property type="project" value="InterPro"/>
</dbReference>
<protein>
    <recommendedName>
        <fullName evidence="3">BLOC-1-related complex subunit 5</fullName>
    </recommendedName>
</protein>
<evidence type="ECO:0000256" key="5">
    <source>
        <dbReference type="ARBA" id="ARBA00023228"/>
    </source>
</evidence>
<dbReference type="GeneID" id="105992285"/>
<organism evidence="7 8">
    <name type="scientific">Dipodomys ordii</name>
    <name type="common">Ord's kangaroo rat</name>
    <dbReference type="NCBI Taxonomy" id="10020"/>
    <lineage>
        <taxon>Eukaryota</taxon>
        <taxon>Metazoa</taxon>
        <taxon>Chordata</taxon>
        <taxon>Craniata</taxon>
        <taxon>Vertebrata</taxon>
        <taxon>Euteleostomi</taxon>
        <taxon>Mammalia</taxon>
        <taxon>Eutheria</taxon>
        <taxon>Euarchontoglires</taxon>
        <taxon>Glires</taxon>
        <taxon>Rodentia</taxon>
        <taxon>Castorimorpha</taxon>
        <taxon>Heteromyidae</taxon>
        <taxon>Dipodomyinae</taxon>
        <taxon>Dipodomys</taxon>
    </lineage>
</organism>
<dbReference type="KEGG" id="dord:105992285"/>
<comment type="subcellular location">
    <subcellularLocation>
        <location evidence="1">Lysosome membrane</location>
        <topology evidence="1">Lipid-anchor</topology>
        <orientation evidence="1">Cytoplasmic side</orientation>
    </subcellularLocation>
</comment>
<dbReference type="GO" id="GO:0098574">
    <property type="term" value="C:cytoplasmic side of lysosomal membrane"/>
    <property type="evidence" value="ECO:0007669"/>
    <property type="project" value="TreeGrafter"/>
</dbReference>
<reference evidence="8" key="1">
    <citation type="submission" date="2025-08" db="UniProtKB">
        <authorList>
            <consortium name="RefSeq"/>
        </authorList>
    </citation>
    <scope>IDENTIFICATION</scope>
    <source>
        <tissue evidence="8">Kidney</tissue>
    </source>
</reference>
<dbReference type="Pfam" id="PF10158">
    <property type="entry name" value="LOH1CR12"/>
    <property type="match status" value="1"/>
</dbReference>
<name>A0A1S3FVH6_DIPOR</name>
<evidence type="ECO:0000256" key="3">
    <source>
        <dbReference type="ARBA" id="ARBA00022300"/>
    </source>
</evidence>
<evidence type="ECO:0000313" key="7">
    <source>
        <dbReference type="Proteomes" id="UP000081671"/>
    </source>
</evidence>
<dbReference type="OrthoDB" id="10035640at2759"/>
<evidence type="ECO:0000313" key="8">
    <source>
        <dbReference type="RefSeq" id="XP_012880571.1"/>
    </source>
</evidence>
<dbReference type="CDD" id="cd22789">
    <property type="entry name" value="BORCS5-like"/>
    <property type="match status" value="1"/>
</dbReference>
<accession>A0A1S3FVH6</accession>
<evidence type="ECO:0000256" key="2">
    <source>
        <dbReference type="ARBA" id="ARBA00010235"/>
    </source>
</evidence>
<keyword evidence="6" id="KW-0449">Lipoprotein</keyword>
<dbReference type="GO" id="GO:0072384">
    <property type="term" value="P:organelle transport along microtubule"/>
    <property type="evidence" value="ECO:0007669"/>
    <property type="project" value="TreeGrafter"/>
</dbReference>
<evidence type="ECO:0000256" key="6">
    <source>
        <dbReference type="ARBA" id="ARBA00023288"/>
    </source>
</evidence>
<keyword evidence="4" id="KW-0472">Membrane</keyword>
<dbReference type="GO" id="GO:0030672">
    <property type="term" value="C:synaptic vesicle membrane"/>
    <property type="evidence" value="ECO:0007669"/>
    <property type="project" value="TreeGrafter"/>
</dbReference>
<dbReference type="GO" id="GO:1903744">
    <property type="term" value="P:positive regulation of anterograde synaptic vesicle transport"/>
    <property type="evidence" value="ECO:0007669"/>
    <property type="project" value="TreeGrafter"/>
</dbReference>
<keyword evidence="5" id="KW-0458">Lysosome</keyword>
<dbReference type="AlphaFoldDB" id="A0A1S3FVH6"/>
<dbReference type="CTD" id="118426"/>
<dbReference type="InParanoid" id="A0A1S3FVH6"/>